<name>A0A1H8K951_9ACTN</name>
<protein>
    <submittedName>
        <fullName evidence="1">Uncharacterized protein</fullName>
    </submittedName>
</protein>
<dbReference type="Proteomes" id="UP000198953">
    <property type="component" value="Unassembled WGS sequence"/>
</dbReference>
<accession>A0A1H8K951</accession>
<dbReference type="AlphaFoldDB" id="A0A1H8K951"/>
<evidence type="ECO:0000313" key="1">
    <source>
        <dbReference type="EMBL" id="SEN89375.1"/>
    </source>
</evidence>
<sequence>MSYTTIPYVIAFANEERRDRLVFQRHAGSDDGVRLAYEPRHKGDRIGGILRARVDNLRSRPNARGPERMRKLNTRRQWECMDYLLCQVCRGPATDPDTGRIWWALVPTVFESTLVIGDDWWVGRTNAPPTCKECIPKALEECPMLAEHARIYTVAEVEPSGVLADMYEPGPGLLPIPVPGKRNVYVAWDAFSYHARALAVAQVVHLYGMVRVQ</sequence>
<evidence type="ECO:0000313" key="2">
    <source>
        <dbReference type="Proteomes" id="UP000198953"/>
    </source>
</evidence>
<organism evidence="1 2">
    <name type="scientific">Nonomuraea pusilla</name>
    <dbReference type="NCBI Taxonomy" id="46177"/>
    <lineage>
        <taxon>Bacteria</taxon>
        <taxon>Bacillati</taxon>
        <taxon>Actinomycetota</taxon>
        <taxon>Actinomycetes</taxon>
        <taxon>Streptosporangiales</taxon>
        <taxon>Streptosporangiaceae</taxon>
        <taxon>Nonomuraea</taxon>
    </lineage>
</organism>
<keyword evidence="2" id="KW-1185">Reference proteome</keyword>
<dbReference type="OrthoDB" id="3689934at2"/>
<gene>
    <name evidence="1" type="ORF">SAMN05660976_08552</name>
</gene>
<proteinExistence type="predicted"/>
<dbReference type="EMBL" id="FOBF01000054">
    <property type="protein sequence ID" value="SEN89375.1"/>
    <property type="molecule type" value="Genomic_DNA"/>
</dbReference>
<dbReference type="STRING" id="46177.SAMN05660976_08552"/>
<reference evidence="1 2" key="1">
    <citation type="submission" date="2016-10" db="EMBL/GenBank/DDBJ databases">
        <authorList>
            <person name="de Groot N.N."/>
        </authorList>
    </citation>
    <scope>NUCLEOTIDE SEQUENCE [LARGE SCALE GENOMIC DNA]</scope>
    <source>
        <strain evidence="1 2">DSM 43357</strain>
    </source>
</reference>
<dbReference type="RefSeq" id="WP_091106147.1">
    <property type="nucleotide sequence ID" value="NZ_FOBF01000054.1"/>
</dbReference>